<evidence type="ECO:0000313" key="3">
    <source>
        <dbReference type="EMBL" id="GEO84301.1"/>
    </source>
</evidence>
<evidence type="ECO:0000256" key="1">
    <source>
        <dbReference type="SAM" id="SignalP"/>
    </source>
</evidence>
<protein>
    <submittedName>
        <fullName evidence="3">Glyoxalase</fullName>
    </submittedName>
</protein>
<dbReference type="EMBL" id="BJZP01000004">
    <property type="protein sequence ID" value="GEO84301.1"/>
    <property type="molecule type" value="Genomic_DNA"/>
</dbReference>
<dbReference type="Gene3D" id="3.10.180.10">
    <property type="entry name" value="2,3-Dihydroxybiphenyl 1,2-Dioxygenase, domain 1"/>
    <property type="match status" value="2"/>
</dbReference>
<feature type="chain" id="PRO_5022236693" evidence="1">
    <location>
        <begin position="26"/>
        <end position="330"/>
    </location>
</feature>
<keyword evidence="1" id="KW-0732">Signal</keyword>
<sequence length="330" mass="35073">MSQITRRTMLALGAGLAAVPISSRADTGDNAMDTTGQNAIGQNAADQSFALTRPVHVGAAHLVVSDLDGVRQFYQTMLGLKVLEQGMSGTVLGAGERPLLTLTTRADTRRAPRNAAGLFHTAFLLPDRAELGHWLAHAVHQGVRLDGASDHLVSEAIYLSDPEGNGIEVYRDRSPDEWDFHADGTVEMATLALDLQGLYDQASKTAWGGMTDRSAIGHMHLQVGNIPEADRFYEGVLGLKKMASYPGASFFGAGTYHHHIAANIWNSRGATARDGAMTGLSGYSLTFNDKAALDTALATLESLEIPVTRTAEGHTLKDPWGIGLTLGAAA</sequence>
<feature type="signal peptide" evidence="1">
    <location>
        <begin position="1"/>
        <end position="25"/>
    </location>
</feature>
<dbReference type="Pfam" id="PF00903">
    <property type="entry name" value="Glyoxalase"/>
    <property type="match status" value="2"/>
</dbReference>
<dbReference type="OrthoDB" id="9792626at2"/>
<dbReference type="Proteomes" id="UP000321717">
    <property type="component" value="Unassembled WGS sequence"/>
</dbReference>
<organism evidence="3 4">
    <name type="scientific">Ciceribacter naphthalenivorans</name>
    <dbReference type="NCBI Taxonomy" id="1118451"/>
    <lineage>
        <taxon>Bacteria</taxon>
        <taxon>Pseudomonadati</taxon>
        <taxon>Pseudomonadota</taxon>
        <taxon>Alphaproteobacteria</taxon>
        <taxon>Hyphomicrobiales</taxon>
        <taxon>Rhizobiaceae</taxon>
        <taxon>Ciceribacter</taxon>
    </lineage>
</organism>
<dbReference type="PANTHER" id="PTHR43279:SF1">
    <property type="entry name" value="CATECHOL-2,3-DIOXYGENASE"/>
    <property type="match status" value="1"/>
</dbReference>
<reference evidence="3 4" key="1">
    <citation type="submission" date="2019-07" db="EMBL/GenBank/DDBJ databases">
        <title>Whole genome shotgun sequence of Rhizobium naphthalenivorans NBRC 107585.</title>
        <authorList>
            <person name="Hosoyama A."/>
            <person name="Uohara A."/>
            <person name="Ohji S."/>
            <person name="Ichikawa N."/>
        </authorList>
    </citation>
    <scope>NUCLEOTIDE SEQUENCE [LARGE SCALE GENOMIC DNA]</scope>
    <source>
        <strain evidence="3 4">NBRC 107585</strain>
    </source>
</reference>
<evidence type="ECO:0000313" key="4">
    <source>
        <dbReference type="Proteomes" id="UP000321717"/>
    </source>
</evidence>
<accession>A0A512HFT9</accession>
<comment type="caution">
    <text evidence="3">The sequence shown here is derived from an EMBL/GenBank/DDBJ whole genome shotgun (WGS) entry which is preliminary data.</text>
</comment>
<dbReference type="AlphaFoldDB" id="A0A512HFT9"/>
<dbReference type="CDD" id="cd16359">
    <property type="entry name" value="VOC_BsCatE_like_C"/>
    <property type="match status" value="1"/>
</dbReference>
<dbReference type="InterPro" id="IPR004360">
    <property type="entry name" value="Glyas_Fos-R_dOase_dom"/>
</dbReference>
<gene>
    <name evidence="3" type="ORF">RNA01_12330</name>
</gene>
<keyword evidence="4" id="KW-1185">Reference proteome</keyword>
<dbReference type="CDD" id="cd07255">
    <property type="entry name" value="VOC_BsCatE_like_N"/>
    <property type="match status" value="1"/>
</dbReference>
<dbReference type="InterPro" id="IPR037523">
    <property type="entry name" value="VOC_core"/>
</dbReference>
<proteinExistence type="predicted"/>
<evidence type="ECO:0000259" key="2">
    <source>
        <dbReference type="PROSITE" id="PS51819"/>
    </source>
</evidence>
<dbReference type="PANTHER" id="PTHR43279">
    <property type="entry name" value="CATECHOL-2,3-DIOXYGENASE"/>
    <property type="match status" value="1"/>
</dbReference>
<dbReference type="InterPro" id="IPR029068">
    <property type="entry name" value="Glyas_Bleomycin-R_OHBP_Dase"/>
</dbReference>
<name>A0A512HFT9_9HYPH</name>
<dbReference type="PROSITE" id="PS51819">
    <property type="entry name" value="VOC"/>
    <property type="match status" value="1"/>
</dbReference>
<feature type="domain" description="VOC" evidence="2">
    <location>
        <begin position="53"/>
        <end position="172"/>
    </location>
</feature>
<dbReference type="SUPFAM" id="SSF54593">
    <property type="entry name" value="Glyoxalase/Bleomycin resistance protein/Dihydroxybiphenyl dioxygenase"/>
    <property type="match status" value="2"/>
</dbReference>